<feature type="compositionally biased region" description="Polar residues" evidence="1">
    <location>
        <begin position="245"/>
        <end position="262"/>
    </location>
</feature>
<organism evidence="3 4">
    <name type="scientific">Steinernema glaseri</name>
    <dbReference type="NCBI Taxonomy" id="37863"/>
    <lineage>
        <taxon>Eukaryota</taxon>
        <taxon>Metazoa</taxon>
        <taxon>Ecdysozoa</taxon>
        <taxon>Nematoda</taxon>
        <taxon>Chromadorea</taxon>
        <taxon>Rhabditida</taxon>
        <taxon>Tylenchina</taxon>
        <taxon>Panagrolaimomorpha</taxon>
        <taxon>Strongyloidoidea</taxon>
        <taxon>Steinernematidae</taxon>
        <taxon>Steinernema</taxon>
    </lineage>
</organism>
<dbReference type="AlphaFoldDB" id="A0A1I7Z2L1"/>
<evidence type="ECO:0000256" key="1">
    <source>
        <dbReference type="SAM" id="MobiDB-lite"/>
    </source>
</evidence>
<sequence>MRTKGVDKAVPGNCFRDYDRISKLMKGVPRTNSGLKTRINSWTDLKPCPRSWSPSSMVSLLQIPQIRSLLLSEQKPDGPKEAPVHPNIFHYFCSPLCGQDLEHTWLCMYQKMSPRMSNITQMRITKKSMGTSHQLYASRIIMGELVLLLSKTDEFGYMVEVISSRRDTPVCLNRPHPFISPLTVQSRGSTARKMDYTKQELQIHDYLGIPVAFAWFCGVTWLFSVTFIKLVYAQGPTEQRPTKFPMSSRQASMSEVATSMRK</sequence>
<feature type="transmembrane region" description="Helical" evidence="2">
    <location>
        <begin position="206"/>
        <end position="232"/>
    </location>
</feature>
<keyword evidence="3" id="KW-1185">Reference proteome</keyword>
<evidence type="ECO:0000256" key="2">
    <source>
        <dbReference type="SAM" id="Phobius"/>
    </source>
</evidence>
<dbReference type="WBParaSite" id="L893_g22294.t1">
    <property type="protein sequence ID" value="L893_g22294.t1"/>
    <property type="gene ID" value="L893_g22294"/>
</dbReference>
<keyword evidence="2" id="KW-1133">Transmembrane helix</keyword>
<dbReference type="Proteomes" id="UP000095287">
    <property type="component" value="Unplaced"/>
</dbReference>
<evidence type="ECO:0000313" key="3">
    <source>
        <dbReference type="Proteomes" id="UP000095287"/>
    </source>
</evidence>
<feature type="region of interest" description="Disordered" evidence="1">
    <location>
        <begin position="238"/>
        <end position="262"/>
    </location>
</feature>
<keyword evidence="2" id="KW-0812">Transmembrane</keyword>
<accession>A0A1I7Z2L1</accession>
<evidence type="ECO:0000313" key="4">
    <source>
        <dbReference type="WBParaSite" id="L893_g22294.t1"/>
    </source>
</evidence>
<keyword evidence="2" id="KW-0472">Membrane</keyword>
<protein>
    <submittedName>
        <fullName evidence="4">Spt4 domain-containing protein</fullName>
    </submittedName>
</protein>
<name>A0A1I7Z2L1_9BILA</name>
<reference evidence="4" key="1">
    <citation type="submission" date="2016-11" db="UniProtKB">
        <authorList>
            <consortium name="WormBaseParasite"/>
        </authorList>
    </citation>
    <scope>IDENTIFICATION</scope>
</reference>
<proteinExistence type="predicted"/>